<keyword evidence="5" id="KW-1185">Reference proteome</keyword>
<gene>
    <name evidence="4" type="ORF">KL771_00310</name>
</gene>
<dbReference type="InterPro" id="IPR046667">
    <property type="entry name" value="DUF6537"/>
</dbReference>
<dbReference type="AlphaFoldDB" id="A0A947D470"/>
<evidence type="ECO:0000256" key="1">
    <source>
        <dbReference type="ARBA" id="ARBA00023002"/>
    </source>
</evidence>
<dbReference type="NCBIfam" id="NF006179">
    <property type="entry name" value="PRK08312.1"/>
    <property type="match status" value="1"/>
</dbReference>
<dbReference type="RefSeq" id="WP_261966582.1">
    <property type="nucleotide sequence ID" value="NZ_JAHHZF010000001.1"/>
</dbReference>
<dbReference type="GO" id="GO:0016903">
    <property type="term" value="F:oxidoreductase activity, acting on the aldehyde or oxo group of donors"/>
    <property type="evidence" value="ECO:0007669"/>
    <property type="project" value="InterPro"/>
</dbReference>
<keyword evidence="1" id="KW-0560">Oxidoreductase</keyword>
<dbReference type="InterPro" id="IPR019752">
    <property type="entry name" value="Pyrv/ketoisovalerate_OxRed_cat"/>
</dbReference>
<name>A0A947D470_9HYPH</name>
<feature type="domain" description="DUF6537" evidence="3">
    <location>
        <begin position="264"/>
        <end position="479"/>
    </location>
</feature>
<comment type="caution">
    <text evidence="4">The sequence shown here is derived from an EMBL/GenBank/DDBJ whole genome shotgun (WGS) entry which is preliminary data.</text>
</comment>
<evidence type="ECO:0000259" key="2">
    <source>
        <dbReference type="Pfam" id="PF01558"/>
    </source>
</evidence>
<evidence type="ECO:0000313" key="4">
    <source>
        <dbReference type="EMBL" id="MBT9287877.1"/>
    </source>
</evidence>
<accession>A0A947D470</accession>
<reference evidence="4 5" key="1">
    <citation type="submission" date="2021-06" db="EMBL/GenBank/DDBJ databases">
        <authorList>
            <person name="Grouzdev D.S."/>
            <person name="Koziaeva V."/>
        </authorList>
    </citation>
    <scope>NUCLEOTIDE SEQUENCE [LARGE SCALE GENOMIC DNA]</scope>
    <source>
        <strain evidence="4 5">22</strain>
    </source>
</reference>
<dbReference type="InterPro" id="IPR002869">
    <property type="entry name" value="Pyrv_flavodox_OxRed_cen"/>
</dbReference>
<dbReference type="Proteomes" id="UP000766595">
    <property type="component" value="Unassembled WGS sequence"/>
</dbReference>
<evidence type="ECO:0000313" key="5">
    <source>
        <dbReference type="Proteomes" id="UP000766595"/>
    </source>
</evidence>
<protein>
    <submittedName>
        <fullName evidence="4">Indolepyruvate oxidoreductase subunit beta family protein</fullName>
    </submittedName>
</protein>
<dbReference type="Pfam" id="PF01558">
    <property type="entry name" value="POR"/>
    <property type="match status" value="1"/>
</dbReference>
<evidence type="ECO:0000259" key="3">
    <source>
        <dbReference type="Pfam" id="PF20169"/>
    </source>
</evidence>
<dbReference type="Pfam" id="PF20169">
    <property type="entry name" value="DUF6537"/>
    <property type="match status" value="1"/>
</dbReference>
<feature type="domain" description="Pyruvate/ketoisovalerate oxidoreductase catalytic" evidence="2">
    <location>
        <begin position="30"/>
        <end position="217"/>
    </location>
</feature>
<dbReference type="EMBL" id="JAHHZF010000001">
    <property type="protein sequence ID" value="MBT9287877.1"/>
    <property type="molecule type" value="Genomic_DNA"/>
</dbReference>
<dbReference type="SUPFAM" id="SSF53323">
    <property type="entry name" value="Pyruvate-ferredoxin oxidoreductase, PFOR, domain III"/>
    <property type="match status" value="1"/>
</dbReference>
<proteinExistence type="predicted"/>
<sequence>MSVLETTSPDGRGGIRREDRPLAVAILAMGGQGGGVLADWIVALAEGSGWVAQTTSVPGVAQRTGATIYYVEMIRARDDASPVLSLMPAAGDVDVVLAAEWMEGGRAILRGLVTPDRTTLIASTHRSFAVVEKERPGDGIGDATAVAEAAGIATKRTIAFDMAALAEASGSVVSASLFGALAGSGALPFSREAFEGAIRAGGVGVEASLRAFAAGFDRAVKAGKPDLPPKGPDKALPEPPERVGQPALDALLVRIRSEVPPAARAMAYAGVRRLTDWQDAAYADAYLSRLKAFLADIPAATTLGFGDAIAVEAARQIAVAMAYDDMYRVADLKIRATRSERVRREVAARADQIVLTTEFMHPRMEEVCSALPARLGAWIESRSGLFRALDRIVNRGRRVRTGTILGFLQLYAVASFKRFRLGALRHGREMAHMEAWLALAAQHLATDPALALEVLKCRRLVKGYSDTHARGLSKYDRVAAMVPRLIGRADAADWVRRLRQAALLDEAGTALDGAVKTIEAMLAEAAT</sequence>
<dbReference type="Gene3D" id="3.40.920.10">
    <property type="entry name" value="Pyruvate-ferredoxin oxidoreductase, PFOR, domain III"/>
    <property type="match status" value="1"/>
</dbReference>
<organism evidence="4 5">
    <name type="scientific">Prosthecodimorpha staleyi</name>
    <dbReference type="NCBI Taxonomy" id="2840188"/>
    <lineage>
        <taxon>Bacteria</taxon>
        <taxon>Pseudomonadati</taxon>
        <taxon>Pseudomonadota</taxon>
        <taxon>Alphaproteobacteria</taxon>
        <taxon>Hyphomicrobiales</taxon>
        <taxon>Ancalomicrobiaceae</taxon>
        <taxon>Prosthecodimorpha</taxon>
    </lineage>
</organism>